<dbReference type="GO" id="GO:0016757">
    <property type="term" value="F:glycosyltransferase activity"/>
    <property type="evidence" value="ECO:0007669"/>
    <property type="project" value="InterPro"/>
</dbReference>
<organism evidence="1">
    <name type="scientific">marine metagenome</name>
    <dbReference type="NCBI Taxonomy" id="408172"/>
    <lineage>
        <taxon>unclassified sequences</taxon>
        <taxon>metagenomes</taxon>
        <taxon>ecological metagenomes</taxon>
    </lineage>
</organism>
<dbReference type="Pfam" id="PF01075">
    <property type="entry name" value="Glyco_transf_9"/>
    <property type="match status" value="1"/>
</dbReference>
<evidence type="ECO:0000313" key="1">
    <source>
        <dbReference type="EMBL" id="SVC53177.1"/>
    </source>
</evidence>
<reference evidence="1" key="1">
    <citation type="submission" date="2018-05" db="EMBL/GenBank/DDBJ databases">
        <authorList>
            <person name="Lanie J.A."/>
            <person name="Ng W.-L."/>
            <person name="Kazmierczak K.M."/>
            <person name="Andrzejewski T.M."/>
            <person name="Davidsen T.M."/>
            <person name="Wayne K.J."/>
            <person name="Tettelin H."/>
            <person name="Glass J.I."/>
            <person name="Rusch D."/>
            <person name="Podicherti R."/>
            <person name="Tsui H.-C.T."/>
            <person name="Winkler M.E."/>
        </authorList>
    </citation>
    <scope>NUCLEOTIDE SEQUENCE</scope>
</reference>
<name>A0A382MZ87_9ZZZZ</name>
<dbReference type="SUPFAM" id="SSF53756">
    <property type="entry name" value="UDP-Glycosyltransferase/glycogen phosphorylase"/>
    <property type="match status" value="1"/>
</dbReference>
<dbReference type="AlphaFoldDB" id="A0A382MZ87"/>
<dbReference type="EMBL" id="UINC01096356">
    <property type="protein sequence ID" value="SVC53177.1"/>
    <property type="molecule type" value="Genomic_DNA"/>
</dbReference>
<sequence length="177" mass="19866">IPADGPYLLVEPNLRQKWGNWKQQYSGTKIGLNWNGNPANPAERFRKIPPEELTPLSDLAGINWFNLQKDEGTNASNDLSDKFNLIDTGPSPLQETAALIMELDLVITTDTAVAHLAGALGKPVWILLHHAPDWRWLTSGDTNLWYPTARLFRQSTPGDWQEVIENVIQELKVLCNS</sequence>
<dbReference type="Gene3D" id="3.40.50.2000">
    <property type="entry name" value="Glycogen Phosphorylase B"/>
    <property type="match status" value="1"/>
</dbReference>
<accession>A0A382MZ87</accession>
<feature type="non-terminal residue" evidence="1">
    <location>
        <position position="1"/>
    </location>
</feature>
<proteinExistence type="predicted"/>
<dbReference type="InterPro" id="IPR002201">
    <property type="entry name" value="Glyco_trans_9"/>
</dbReference>
<protein>
    <submittedName>
        <fullName evidence="1">Uncharacterized protein</fullName>
    </submittedName>
</protein>
<gene>
    <name evidence="1" type="ORF">METZ01_LOCUS306031</name>
</gene>